<evidence type="ECO:0000256" key="1">
    <source>
        <dbReference type="SAM" id="MobiDB-lite"/>
    </source>
</evidence>
<organism evidence="3 4">
    <name type="scientific">Hymenobacter volaticus</name>
    <dbReference type="NCBI Taxonomy" id="2932254"/>
    <lineage>
        <taxon>Bacteria</taxon>
        <taxon>Pseudomonadati</taxon>
        <taxon>Bacteroidota</taxon>
        <taxon>Cytophagia</taxon>
        <taxon>Cytophagales</taxon>
        <taxon>Hymenobacteraceae</taxon>
        <taxon>Hymenobacter</taxon>
    </lineage>
</organism>
<accession>A0ABY4G3T0</accession>
<feature type="region of interest" description="Disordered" evidence="1">
    <location>
        <begin position="23"/>
        <end position="77"/>
    </location>
</feature>
<protein>
    <submittedName>
        <fullName evidence="3">Uncharacterized protein</fullName>
    </submittedName>
</protein>
<keyword evidence="2" id="KW-0472">Membrane</keyword>
<reference evidence="3" key="1">
    <citation type="submission" date="2022-04" db="EMBL/GenBank/DDBJ databases">
        <title>Hymenobacter sp. isolated from the air.</title>
        <authorList>
            <person name="Won M."/>
            <person name="Lee C.-M."/>
            <person name="Woen H.-Y."/>
            <person name="Kwon S.-W."/>
        </authorList>
    </citation>
    <scope>NUCLEOTIDE SEQUENCE</scope>
    <source>
        <strain evidence="3">5420S-77</strain>
    </source>
</reference>
<keyword evidence="2" id="KW-0812">Transmembrane</keyword>
<name>A0ABY4G3T0_9BACT</name>
<proteinExistence type="predicted"/>
<evidence type="ECO:0000313" key="4">
    <source>
        <dbReference type="Proteomes" id="UP000830401"/>
    </source>
</evidence>
<evidence type="ECO:0000256" key="2">
    <source>
        <dbReference type="SAM" id="Phobius"/>
    </source>
</evidence>
<feature type="transmembrane region" description="Helical" evidence="2">
    <location>
        <begin position="6"/>
        <end position="21"/>
    </location>
</feature>
<keyword evidence="2" id="KW-1133">Transmembrane helix</keyword>
<dbReference type="EMBL" id="CP095061">
    <property type="protein sequence ID" value="UOQ65545.1"/>
    <property type="molecule type" value="Genomic_DNA"/>
</dbReference>
<gene>
    <name evidence="3" type="ORF">MUN86_18675</name>
</gene>
<evidence type="ECO:0000313" key="3">
    <source>
        <dbReference type="EMBL" id="UOQ65545.1"/>
    </source>
</evidence>
<dbReference type="RefSeq" id="WP_245119551.1">
    <property type="nucleotide sequence ID" value="NZ_CP095061.1"/>
</dbReference>
<keyword evidence="4" id="KW-1185">Reference proteome</keyword>
<sequence>MTPLVYLLVVLAITIYFLLIPRRRYPNPPQPDSDDDGENRSTMASPTWTFRPVSPAPSTIGNRITTGGRNDPCAPPRPTFPNVRYKYCLYGIKSNDPSGAVSRC</sequence>
<feature type="compositionally biased region" description="Polar residues" evidence="1">
    <location>
        <begin position="56"/>
        <end position="68"/>
    </location>
</feature>
<dbReference type="Proteomes" id="UP000830401">
    <property type="component" value="Chromosome"/>
</dbReference>